<evidence type="ECO:0000313" key="2">
    <source>
        <dbReference type="EMBL" id="CAK0900473.1"/>
    </source>
</evidence>
<protein>
    <recommendedName>
        <fullName evidence="4">Reverse transcriptase domain-containing protein</fullName>
    </recommendedName>
</protein>
<reference evidence="2" key="1">
    <citation type="submission" date="2023-10" db="EMBL/GenBank/DDBJ databases">
        <authorList>
            <person name="Chen Y."/>
            <person name="Shah S."/>
            <person name="Dougan E. K."/>
            <person name="Thang M."/>
            <person name="Chan C."/>
        </authorList>
    </citation>
    <scope>NUCLEOTIDE SEQUENCE [LARGE SCALE GENOMIC DNA]</scope>
</reference>
<accession>A0ABN9XQK8</accession>
<feature type="non-terminal residue" evidence="2">
    <location>
        <position position="1"/>
    </location>
</feature>
<evidence type="ECO:0000256" key="1">
    <source>
        <dbReference type="SAM" id="MobiDB-lite"/>
    </source>
</evidence>
<name>A0ABN9XQK8_9DINO</name>
<dbReference type="EMBL" id="CAUYUJ010020782">
    <property type="protein sequence ID" value="CAK0900473.1"/>
    <property type="molecule type" value="Genomic_DNA"/>
</dbReference>
<evidence type="ECO:0000313" key="3">
    <source>
        <dbReference type="Proteomes" id="UP001189429"/>
    </source>
</evidence>
<gene>
    <name evidence="2" type="ORF">PCOR1329_LOCUS77742</name>
</gene>
<dbReference type="Proteomes" id="UP001189429">
    <property type="component" value="Unassembled WGS sequence"/>
</dbReference>
<keyword evidence="3" id="KW-1185">Reference proteome</keyword>
<organism evidence="2 3">
    <name type="scientific">Prorocentrum cordatum</name>
    <dbReference type="NCBI Taxonomy" id="2364126"/>
    <lineage>
        <taxon>Eukaryota</taxon>
        <taxon>Sar</taxon>
        <taxon>Alveolata</taxon>
        <taxon>Dinophyceae</taxon>
        <taxon>Prorocentrales</taxon>
        <taxon>Prorocentraceae</taxon>
        <taxon>Prorocentrum</taxon>
    </lineage>
</organism>
<feature type="region of interest" description="Disordered" evidence="1">
    <location>
        <begin position="499"/>
        <end position="528"/>
    </location>
</feature>
<proteinExistence type="predicted"/>
<feature type="region of interest" description="Disordered" evidence="1">
    <location>
        <begin position="443"/>
        <end position="472"/>
    </location>
</feature>
<feature type="non-terminal residue" evidence="2">
    <location>
        <position position="754"/>
    </location>
</feature>
<comment type="caution">
    <text evidence="2">The sequence shown here is derived from an EMBL/GenBank/DDBJ whole genome shotgun (WGS) entry which is preliminary data.</text>
</comment>
<evidence type="ECO:0008006" key="4">
    <source>
        <dbReference type="Google" id="ProtNLM"/>
    </source>
</evidence>
<sequence>GAGRLRLILDTRLIYQEFTGSDTVNLPSAGCWRGLRIQPADQLRLAQMDVEAAFYRIQCPPGLEEMMILPRIRRQDLLAARPDIDLDGVGGKVLAPRLLVAPMGWSWSLCFCESLVEAHVAQAGFGTDRQIADGKVIPDLSSDAAAASHVDGVAAVGSCRSQNVEKQLMDDHLVCKGIESPKASHKFTGLTFDQEAAAVSLSPSRLWRLRLGLRELADRGFCSGDEMLQVLGHCTWTALLRRGLLSIFSMSYKFADWAGPRRRRLWKGVAAELWAASALIAFAFCDAKRVVDPGVLVSDASTGEGAGRAPGFGGYGVAEKRWGVENVWATVARCERWRCAAEGAVQARGLALGLGAEACKARRRRRGPRAAGSSGGADFLQRAACGSRFLILCDNVSVTSGVEKGRSSSNLITQTVREITARSIFFNVAISVRWIASEHDAADKVSRTIGRAPRGPRSDPRHAHAGDGGEQQRIVERAWERELEEAALARAAGLGGVGLGPELGEADQVPEGGGATAHAEPRRGSLSAGALNRPTLLQRCKVQEHAQQVFDREFDALAQWSGRNDLPSLGALELDMLVARCLDHLYWSGFTSAKGSRVPAALHHRRPGLGEASSGGLPGSRAALAGFRRRSHAASRLPLAKPWMLGIPGVSLTEGDTEFAVALFLAWGGLLRLPGDLTSTAAEDWVAGPGCQSAIDHMPQSVLQERMRHGSAPSTLGRRKRVRYFRELEKAPSAIQQWTNRIEGRPGPLLLGKG</sequence>
<feature type="compositionally biased region" description="Basic and acidic residues" evidence="1">
    <location>
        <begin position="456"/>
        <end position="467"/>
    </location>
</feature>